<dbReference type="Pfam" id="PF07589">
    <property type="entry name" value="PEP-CTERM"/>
    <property type="match status" value="1"/>
</dbReference>
<accession>A0A518DFP3</accession>
<dbReference type="KEGG" id="pnd:Pla175_36980"/>
<dbReference type="Proteomes" id="UP000317429">
    <property type="component" value="Chromosome"/>
</dbReference>
<gene>
    <name evidence="3" type="ORF">Pla175_36980</name>
</gene>
<dbReference type="InterPro" id="IPR018247">
    <property type="entry name" value="EF_Hand_1_Ca_BS"/>
</dbReference>
<dbReference type="AlphaFoldDB" id="A0A518DFP3"/>
<sequence length="573" mass="60312" precursor="true">MPASFLRAPSLPRGRTLLAAAALLCLASGGAHAQIVAFSEPFDSADSTATQLEGRFIQNTGAMWSVIPGFQPGLPTLAFWETGDLMFDGVTPFPNKRATFFVESQTGDRNGNPNFPEVPETTTFLTDDGFTMLDASVNWLTGTDGTTPLNIQFAVEGGAGGVPLRTFDQAMLNHMTANGHTVTVTDADTPYDGTSNLLFVAAYNGAPIADNGGYRDANVPMLSGMFHRSQTFGFASQRGENTNNTINIDIVPGMEGHPLAAGFSGEVTVIDPDAQRQRLTRITRPNQTLAASTKVVATTQRVNFGIPVDPVTMEPTDFTGFEGAGYLRGGTVGDVLGGPGPRVYAPATTFDTSALENPRLTIDLGATIGEDFAGPFENKIDADLAGVPFDYLRILIDSDDDQVFETLAEFLPKSNIGDIDFNRMALAIDVNAEIYSTVLGLELQSFEFALPSAANLALRIEVVNNGGVELVAIDNLKIIGDGDPGGVVGDYNGDGMVDAADYTVWRDNLGQPASALGAGRDPLVTDLNVVQADFASWKNAFGGPAVGSTGVPEPSALALLALAAVAGVACRRK</sequence>
<evidence type="ECO:0000259" key="2">
    <source>
        <dbReference type="Pfam" id="PF07589"/>
    </source>
</evidence>
<organism evidence="3 4">
    <name type="scientific">Pirellulimonas nuda</name>
    <dbReference type="NCBI Taxonomy" id="2528009"/>
    <lineage>
        <taxon>Bacteria</taxon>
        <taxon>Pseudomonadati</taxon>
        <taxon>Planctomycetota</taxon>
        <taxon>Planctomycetia</taxon>
        <taxon>Pirellulales</taxon>
        <taxon>Lacipirellulaceae</taxon>
        <taxon>Pirellulimonas</taxon>
    </lineage>
</organism>
<evidence type="ECO:0000313" key="4">
    <source>
        <dbReference type="Proteomes" id="UP000317429"/>
    </source>
</evidence>
<keyword evidence="4" id="KW-1185">Reference proteome</keyword>
<feature type="chain" id="PRO_5021700362" description="Ice-binding protein C-terminal domain-containing protein" evidence="1">
    <location>
        <begin position="34"/>
        <end position="573"/>
    </location>
</feature>
<feature type="signal peptide" evidence="1">
    <location>
        <begin position="1"/>
        <end position="33"/>
    </location>
</feature>
<dbReference type="EMBL" id="CP036291">
    <property type="protein sequence ID" value="QDU90295.1"/>
    <property type="molecule type" value="Genomic_DNA"/>
</dbReference>
<reference evidence="3 4" key="1">
    <citation type="submission" date="2019-02" db="EMBL/GenBank/DDBJ databases">
        <title>Deep-cultivation of Planctomycetes and their phenomic and genomic characterization uncovers novel biology.</title>
        <authorList>
            <person name="Wiegand S."/>
            <person name="Jogler M."/>
            <person name="Boedeker C."/>
            <person name="Pinto D."/>
            <person name="Vollmers J."/>
            <person name="Rivas-Marin E."/>
            <person name="Kohn T."/>
            <person name="Peeters S.H."/>
            <person name="Heuer A."/>
            <person name="Rast P."/>
            <person name="Oberbeckmann S."/>
            <person name="Bunk B."/>
            <person name="Jeske O."/>
            <person name="Meyerdierks A."/>
            <person name="Storesund J.E."/>
            <person name="Kallscheuer N."/>
            <person name="Luecker S."/>
            <person name="Lage O.M."/>
            <person name="Pohl T."/>
            <person name="Merkel B.J."/>
            <person name="Hornburger P."/>
            <person name="Mueller R.-W."/>
            <person name="Bruemmer F."/>
            <person name="Labrenz M."/>
            <person name="Spormann A.M."/>
            <person name="Op den Camp H."/>
            <person name="Overmann J."/>
            <person name="Amann R."/>
            <person name="Jetten M.S.M."/>
            <person name="Mascher T."/>
            <person name="Medema M.H."/>
            <person name="Devos D.P."/>
            <person name="Kaster A.-K."/>
            <person name="Ovreas L."/>
            <person name="Rohde M."/>
            <person name="Galperin M.Y."/>
            <person name="Jogler C."/>
        </authorList>
    </citation>
    <scope>NUCLEOTIDE SEQUENCE [LARGE SCALE GENOMIC DNA]</scope>
    <source>
        <strain evidence="3 4">Pla175</strain>
    </source>
</reference>
<proteinExistence type="predicted"/>
<protein>
    <recommendedName>
        <fullName evidence="2">Ice-binding protein C-terminal domain-containing protein</fullName>
    </recommendedName>
</protein>
<name>A0A518DFP3_9BACT</name>
<dbReference type="RefSeq" id="WP_145288488.1">
    <property type="nucleotide sequence ID" value="NZ_CP036291.1"/>
</dbReference>
<dbReference type="NCBIfam" id="TIGR02595">
    <property type="entry name" value="PEP_CTERM"/>
    <property type="match status" value="1"/>
</dbReference>
<keyword evidence="1" id="KW-0732">Signal</keyword>
<dbReference type="OrthoDB" id="7507091at2"/>
<dbReference type="InterPro" id="IPR013424">
    <property type="entry name" value="Ice-binding_C"/>
</dbReference>
<feature type="domain" description="Ice-binding protein C-terminal" evidence="2">
    <location>
        <begin position="551"/>
        <end position="573"/>
    </location>
</feature>
<evidence type="ECO:0000313" key="3">
    <source>
        <dbReference type="EMBL" id="QDU90295.1"/>
    </source>
</evidence>
<evidence type="ECO:0000256" key="1">
    <source>
        <dbReference type="SAM" id="SignalP"/>
    </source>
</evidence>
<dbReference type="PROSITE" id="PS00018">
    <property type="entry name" value="EF_HAND_1"/>
    <property type="match status" value="1"/>
</dbReference>